<reference evidence="2" key="1">
    <citation type="journal article" date="2021" name="mSystems">
        <title>Bacteria and Archaea Synergistically Convert Glycine Betaine to Biogenic Methane in the Formosa Cold Seep of the South China Sea.</title>
        <authorList>
            <person name="Li L."/>
            <person name="Zhang W."/>
            <person name="Zhang S."/>
            <person name="Song L."/>
            <person name="Sun Q."/>
            <person name="Zhang H."/>
            <person name="Xiang H."/>
            <person name="Dong X."/>
        </authorList>
    </citation>
    <scope>NUCLEOTIDE SEQUENCE</scope>
    <source>
        <strain evidence="2">ZWT</strain>
    </source>
</reference>
<sequence length="145" mass="17255">MVRLEKITAENFKECLNLKVAEEQKDFVSSNTLSLAKAYVFNDIVTPFAIYNDDIMVGFIMMRFTEEHNYYFIWQLMIDQKYQGKGYGKEAMKLAIEWMKKDERCHQILTTYKKGNQCAETLYTELGFENMEDFGDDEMDMVLRW</sequence>
<dbReference type="Gene3D" id="3.40.630.30">
    <property type="match status" value="1"/>
</dbReference>
<dbReference type="SUPFAM" id="SSF55729">
    <property type="entry name" value="Acyl-CoA N-acyltransferases (Nat)"/>
    <property type="match status" value="1"/>
</dbReference>
<dbReference type="PROSITE" id="PS51186">
    <property type="entry name" value="GNAT"/>
    <property type="match status" value="1"/>
</dbReference>
<dbReference type="Pfam" id="PF00583">
    <property type="entry name" value="Acetyltransf_1"/>
    <property type="match status" value="1"/>
</dbReference>
<dbReference type="AlphaFoldDB" id="A0A9J6NXV5"/>
<accession>A0A9J6NXV5</accession>
<dbReference type="EMBL" id="JAGSOJ010000001">
    <property type="protein sequence ID" value="MCM1988892.1"/>
    <property type="molecule type" value="Genomic_DNA"/>
</dbReference>
<dbReference type="InterPro" id="IPR027455">
    <property type="entry name" value="Sper_AcTfrase_N"/>
</dbReference>
<organism evidence="2 3">
    <name type="scientific">Oceanirhabdus seepicola</name>
    <dbReference type="NCBI Taxonomy" id="2828781"/>
    <lineage>
        <taxon>Bacteria</taxon>
        <taxon>Bacillati</taxon>
        <taxon>Bacillota</taxon>
        <taxon>Clostridia</taxon>
        <taxon>Eubacteriales</taxon>
        <taxon>Clostridiaceae</taxon>
        <taxon>Oceanirhabdus</taxon>
    </lineage>
</organism>
<dbReference type="InterPro" id="IPR000182">
    <property type="entry name" value="GNAT_dom"/>
</dbReference>
<evidence type="ECO:0000313" key="2">
    <source>
        <dbReference type="EMBL" id="MCM1988892.1"/>
    </source>
</evidence>
<dbReference type="GO" id="GO:0016747">
    <property type="term" value="F:acyltransferase activity, transferring groups other than amino-acyl groups"/>
    <property type="evidence" value="ECO:0007669"/>
    <property type="project" value="InterPro"/>
</dbReference>
<protein>
    <submittedName>
        <fullName evidence="2">GNAT family N-acetyltransferase</fullName>
    </submittedName>
</protein>
<dbReference type="Gene3D" id="1.10.287.900">
    <property type="entry name" value="The crystal structure of the spermine/spermidine acetyltransferase from enterococcus faecali"/>
    <property type="match status" value="1"/>
</dbReference>
<evidence type="ECO:0000313" key="3">
    <source>
        <dbReference type="Proteomes" id="UP001056429"/>
    </source>
</evidence>
<dbReference type="InterPro" id="IPR016181">
    <property type="entry name" value="Acyl_CoA_acyltransferase"/>
</dbReference>
<dbReference type="InterPro" id="IPR050276">
    <property type="entry name" value="MshD_Acetyltransferase"/>
</dbReference>
<keyword evidence="3" id="KW-1185">Reference proteome</keyword>
<comment type="caution">
    <text evidence="2">The sequence shown here is derived from an EMBL/GenBank/DDBJ whole genome shotgun (WGS) entry which is preliminary data.</text>
</comment>
<proteinExistence type="predicted"/>
<gene>
    <name evidence="2" type="ORF">KDK92_03995</name>
</gene>
<dbReference type="PANTHER" id="PTHR43617:SF34">
    <property type="entry name" value="PUTATIVE-RELATED"/>
    <property type="match status" value="1"/>
</dbReference>
<dbReference type="PANTHER" id="PTHR43617">
    <property type="entry name" value="L-AMINO ACID N-ACETYLTRANSFERASE"/>
    <property type="match status" value="1"/>
</dbReference>
<dbReference type="CDD" id="cd04301">
    <property type="entry name" value="NAT_SF"/>
    <property type="match status" value="1"/>
</dbReference>
<feature type="domain" description="N-acetyltransferase" evidence="1">
    <location>
        <begin position="2"/>
        <end position="145"/>
    </location>
</feature>
<dbReference type="Proteomes" id="UP001056429">
    <property type="component" value="Unassembled WGS sequence"/>
</dbReference>
<name>A0A9J6NXV5_9CLOT</name>
<reference evidence="2" key="2">
    <citation type="submission" date="2021-04" db="EMBL/GenBank/DDBJ databases">
        <authorList>
            <person name="Dong X."/>
        </authorList>
    </citation>
    <scope>NUCLEOTIDE SEQUENCE</scope>
    <source>
        <strain evidence="2">ZWT</strain>
    </source>
</reference>
<evidence type="ECO:0000259" key="1">
    <source>
        <dbReference type="PROSITE" id="PS51186"/>
    </source>
</evidence>
<dbReference type="RefSeq" id="WP_250857756.1">
    <property type="nucleotide sequence ID" value="NZ_JAGSOJ010000001.1"/>
</dbReference>